<organism evidence="2 3">
    <name type="scientific">Coniosporium apollinis (strain CBS 100218)</name>
    <name type="common">Rock-inhabiting black yeast</name>
    <dbReference type="NCBI Taxonomy" id="1168221"/>
    <lineage>
        <taxon>Eukaryota</taxon>
        <taxon>Fungi</taxon>
        <taxon>Dikarya</taxon>
        <taxon>Ascomycota</taxon>
        <taxon>Pezizomycotina</taxon>
        <taxon>Dothideomycetes</taxon>
        <taxon>Dothideomycetes incertae sedis</taxon>
        <taxon>Coniosporium</taxon>
    </lineage>
</organism>
<dbReference type="EMBL" id="JH767566">
    <property type="protein sequence ID" value="EON63994.1"/>
    <property type="molecule type" value="Genomic_DNA"/>
</dbReference>
<dbReference type="RefSeq" id="XP_007779311.1">
    <property type="nucleotide sequence ID" value="XM_007781121.1"/>
</dbReference>
<keyword evidence="3" id="KW-1185">Reference proteome</keyword>
<accession>R7YQ97</accession>
<reference evidence="3" key="1">
    <citation type="submission" date="2012-06" db="EMBL/GenBank/DDBJ databases">
        <title>The genome sequence of Coniosporium apollinis CBS 100218.</title>
        <authorList>
            <consortium name="The Broad Institute Genome Sequencing Platform"/>
            <person name="Cuomo C."/>
            <person name="Gorbushina A."/>
            <person name="Noack S."/>
            <person name="Walker B."/>
            <person name="Young S.K."/>
            <person name="Zeng Q."/>
            <person name="Gargeya S."/>
            <person name="Fitzgerald M."/>
            <person name="Haas B."/>
            <person name="Abouelleil A."/>
            <person name="Alvarado L."/>
            <person name="Arachchi H.M."/>
            <person name="Berlin A.M."/>
            <person name="Chapman S.B."/>
            <person name="Goldberg J."/>
            <person name="Griggs A."/>
            <person name="Gujja S."/>
            <person name="Hansen M."/>
            <person name="Howarth C."/>
            <person name="Imamovic A."/>
            <person name="Larimer J."/>
            <person name="McCowan C."/>
            <person name="Montmayeur A."/>
            <person name="Murphy C."/>
            <person name="Neiman D."/>
            <person name="Pearson M."/>
            <person name="Priest M."/>
            <person name="Roberts A."/>
            <person name="Saif S."/>
            <person name="Shea T."/>
            <person name="Sisk P."/>
            <person name="Sykes S."/>
            <person name="Wortman J."/>
            <person name="Nusbaum C."/>
            <person name="Birren B."/>
        </authorList>
    </citation>
    <scope>NUCLEOTIDE SEQUENCE [LARGE SCALE GENOMIC DNA]</scope>
    <source>
        <strain evidence="3">CBS 100218</strain>
    </source>
</reference>
<dbReference type="HOGENOM" id="CLU_024064_1_0_1"/>
<name>R7YQ97_CONA1</name>
<feature type="region of interest" description="Disordered" evidence="1">
    <location>
        <begin position="344"/>
        <end position="371"/>
    </location>
</feature>
<dbReference type="Gene3D" id="3.80.10.10">
    <property type="entry name" value="Ribonuclease Inhibitor"/>
    <property type="match status" value="1"/>
</dbReference>
<gene>
    <name evidence="2" type="ORF">W97_03224</name>
</gene>
<evidence type="ECO:0000313" key="3">
    <source>
        <dbReference type="Proteomes" id="UP000016924"/>
    </source>
</evidence>
<dbReference type="OMA" id="KMHWSPR"/>
<dbReference type="InterPro" id="IPR032675">
    <property type="entry name" value="LRR_dom_sf"/>
</dbReference>
<feature type="compositionally biased region" description="Polar residues" evidence="1">
    <location>
        <begin position="344"/>
        <end position="353"/>
    </location>
</feature>
<protein>
    <recommendedName>
        <fullName evidence="4">F-box domain-containing protein</fullName>
    </recommendedName>
</protein>
<feature type="compositionally biased region" description="Polar residues" evidence="1">
    <location>
        <begin position="362"/>
        <end position="371"/>
    </location>
</feature>
<evidence type="ECO:0000256" key="1">
    <source>
        <dbReference type="SAM" id="MobiDB-lite"/>
    </source>
</evidence>
<dbReference type="STRING" id="1168221.R7YQ97"/>
<dbReference type="SUPFAM" id="SSF52047">
    <property type="entry name" value="RNI-like"/>
    <property type="match status" value="1"/>
</dbReference>
<dbReference type="OrthoDB" id="5311681at2759"/>
<dbReference type="eggNOG" id="ENOG502T1XE">
    <property type="taxonomic scope" value="Eukaryota"/>
</dbReference>
<sequence length="542" mass="61160">MHPSSRGQKDLPLNLLALIIAQIDDVADLSRLTRTSRLLYYMTLPRLYEHVTLRSYAELRYFNGRPEGYGGGSPFSMGLNGLATRNTASYVKGWKLLGDWRESDVDDFTKGRVPDNSMMLNIVIRAAMDKMTCLESFGWELNTKPLSTIYHGLANRHTLTSLTLAFPSTRVPRPTVLIPPMPNLRAFKALNIDPLCYPDDISLLLLHSRNLESLTLNWSPRMRDEGETSVNLHSYFGKCIAAGHILPVQHFSFSNLFSQHDVDMEQVFRFETMRSVTFINCVGGEDPMTVFLDNSWRMKEPGVIPTQLKMMRGDILDRTHAGMLSRFNGLEELYLVNAKRQRHNSTSASTTPMRTPAAASPITRSPSTKEASQESIQVAADYLAAITSHHGHSMRRLLLSDQWRLGQDVVSRLVAACPNLEQLGLALEGRWPGELRAFIPLMPKLYAVRILIGLEDNEVEHFAALDDSVHEALLGHELWRPEYKNLQYIGLGDFVFECGKIIHSDSKATEKGSKPVLLRQVKRVPKEEAKKIEIWGMDSLDV</sequence>
<dbReference type="GeneID" id="19900535"/>
<dbReference type="AlphaFoldDB" id="R7YQ97"/>
<dbReference type="Proteomes" id="UP000016924">
    <property type="component" value="Unassembled WGS sequence"/>
</dbReference>
<evidence type="ECO:0000313" key="2">
    <source>
        <dbReference type="EMBL" id="EON63994.1"/>
    </source>
</evidence>
<evidence type="ECO:0008006" key="4">
    <source>
        <dbReference type="Google" id="ProtNLM"/>
    </source>
</evidence>
<proteinExistence type="predicted"/>